<dbReference type="KEGG" id="rarg:115736815"/>
<feature type="domain" description="Exostosin GT47" evidence="6">
    <location>
        <begin position="100"/>
        <end position="339"/>
    </location>
</feature>
<dbReference type="RefSeq" id="XP_030524544.1">
    <property type="nucleotide sequence ID" value="XM_030668684.2"/>
</dbReference>
<organism evidence="7 8">
    <name type="scientific">Rhodamnia argentea</name>
    <dbReference type="NCBI Taxonomy" id="178133"/>
    <lineage>
        <taxon>Eukaryota</taxon>
        <taxon>Viridiplantae</taxon>
        <taxon>Streptophyta</taxon>
        <taxon>Embryophyta</taxon>
        <taxon>Tracheophyta</taxon>
        <taxon>Spermatophyta</taxon>
        <taxon>Magnoliopsida</taxon>
        <taxon>eudicotyledons</taxon>
        <taxon>Gunneridae</taxon>
        <taxon>Pentapetalae</taxon>
        <taxon>rosids</taxon>
        <taxon>malvids</taxon>
        <taxon>Myrtales</taxon>
        <taxon>Myrtaceae</taxon>
        <taxon>Myrtoideae</taxon>
        <taxon>Myrteae</taxon>
        <taxon>Australasian group</taxon>
        <taxon>Rhodamnia</taxon>
    </lineage>
</organism>
<keyword evidence="5" id="KW-0333">Golgi apparatus</keyword>
<accession>A0A8B8NQV1</accession>
<dbReference type="GO" id="GO:0016757">
    <property type="term" value="F:glycosyltransferase activity"/>
    <property type="evidence" value="ECO:0007669"/>
    <property type="project" value="UniProtKB-KW"/>
</dbReference>
<keyword evidence="3" id="KW-0328">Glycosyltransferase</keyword>
<dbReference type="GeneID" id="115736815"/>
<sequence length="407" mass="44858">MLVNAPRRLSLVLSDLTKRQPPGTSSDSFSINFQLRSQRKLLNLSPPPPAKMLVADPSFLLLLLFSLLTPPSVHSTPPPPSPPYLSPAIFAADYDDMVGNFRIFVYDARRTYKFKSEAESLFLASLLGSPFVTEKPSEAHLFFVPFDGDLSERSVARVVRDLRADLPYWNRTLGADHFYASCDGIGSGSDRNLVELKKNSVQMSCFPASDGGFVPHKDLALPPAGIIPAGEGEPRASPSNGPAEHLAYARLGAIKDPGLAHGLTGDPDFLIEPEPSDRETVARRLATSEFCLFDYGGDVSGIGDAMRFGCVPVVITDRPIQDLPLIDVLRWQEMAVFVGSGGGAEGVKRTLRGLTRERVERMRGSCVAASRHLAWNQSPQPLDAFHMVVYQLWLRRHTIRYAQREWT</sequence>
<dbReference type="PANTHER" id="PTHR11062:SF253">
    <property type="entry name" value="EXOSTOSIN GT47 DOMAIN-CONTAINING PROTEIN"/>
    <property type="match status" value="1"/>
</dbReference>
<dbReference type="InterPro" id="IPR004263">
    <property type="entry name" value="Exostosin"/>
</dbReference>
<evidence type="ECO:0000313" key="8">
    <source>
        <dbReference type="RefSeq" id="XP_030524544.1"/>
    </source>
</evidence>
<proteinExistence type="inferred from homology"/>
<comment type="similarity">
    <text evidence="2">Belongs to the glycosyltransferase 47 family.</text>
</comment>
<reference evidence="8" key="1">
    <citation type="submission" date="2025-08" db="UniProtKB">
        <authorList>
            <consortium name="RefSeq"/>
        </authorList>
    </citation>
    <scope>IDENTIFICATION</scope>
    <source>
        <tissue evidence="8">Leaf</tissue>
    </source>
</reference>
<protein>
    <submittedName>
        <fullName evidence="8">Probable glycosyltransferase At5g20260</fullName>
    </submittedName>
</protein>
<evidence type="ECO:0000313" key="7">
    <source>
        <dbReference type="Proteomes" id="UP000827889"/>
    </source>
</evidence>
<evidence type="ECO:0000256" key="4">
    <source>
        <dbReference type="ARBA" id="ARBA00022968"/>
    </source>
</evidence>
<dbReference type="InterPro" id="IPR040911">
    <property type="entry name" value="Exostosin_GT47"/>
</dbReference>
<dbReference type="Proteomes" id="UP000827889">
    <property type="component" value="Chromosome 8"/>
</dbReference>
<keyword evidence="4" id="KW-0735">Signal-anchor</keyword>
<dbReference type="Pfam" id="PF03016">
    <property type="entry name" value="Exostosin_GT47"/>
    <property type="match status" value="1"/>
</dbReference>
<keyword evidence="3" id="KW-0808">Transferase</keyword>
<evidence type="ECO:0000256" key="1">
    <source>
        <dbReference type="ARBA" id="ARBA00004323"/>
    </source>
</evidence>
<dbReference type="PANTHER" id="PTHR11062">
    <property type="entry name" value="EXOSTOSIN HEPARAN SULFATE GLYCOSYLTRANSFERASE -RELATED"/>
    <property type="match status" value="1"/>
</dbReference>
<evidence type="ECO:0000256" key="5">
    <source>
        <dbReference type="ARBA" id="ARBA00023034"/>
    </source>
</evidence>
<comment type="subcellular location">
    <subcellularLocation>
        <location evidence="1">Golgi apparatus membrane</location>
        <topology evidence="1">Single-pass type II membrane protein</topology>
    </subcellularLocation>
</comment>
<dbReference type="AlphaFoldDB" id="A0A8B8NQV1"/>
<keyword evidence="7" id="KW-1185">Reference proteome</keyword>
<dbReference type="GO" id="GO:0000139">
    <property type="term" value="C:Golgi membrane"/>
    <property type="evidence" value="ECO:0007669"/>
    <property type="project" value="UniProtKB-SubCell"/>
</dbReference>
<keyword evidence="4" id="KW-0812">Transmembrane</keyword>
<evidence type="ECO:0000256" key="3">
    <source>
        <dbReference type="ARBA" id="ARBA00022676"/>
    </source>
</evidence>
<evidence type="ECO:0000259" key="6">
    <source>
        <dbReference type="Pfam" id="PF03016"/>
    </source>
</evidence>
<name>A0A8B8NQV1_9MYRT</name>
<gene>
    <name evidence="8" type="primary">LOC115736815</name>
</gene>
<dbReference type="OrthoDB" id="1924787at2759"/>
<evidence type="ECO:0000256" key="2">
    <source>
        <dbReference type="ARBA" id="ARBA00010271"/>
    </source>
</evidence>